<comment type="caution">
    <text evidence="1">The sequence shown here is derived from an EMBL/GenBank/DDBJ whole genome shotgun (WGS) entry which is preliminary data.</text>
</comment>
<dbReference type="EMBL" id="VILF01000004">
    <property type="protein sequence ID" value="MTJ44860.1"/>
    <property type="molecule type" value="Genomic_DNA"/>
</dbReference>
<gene>
    <name evidence="1" type="ORF">FJR39_17485</name>
</gene>
<protein>
    <submittedName>
        <fullName evidence="1">Uncharacterized protein</fullName>
    </submittedName>
</protein>
<proteinExistence type="predicted"/>
<keyword evidence="2" id="KW-1185">Reference proteome</keyword>
<sequence length="249" mass="28016">MRDRLGDGYVEAQRKVYQDIPDTVDFVMYWWYHSAKLVVEDKLESFGLITTNSITQTFNRKVLVKHLVGNNSLSLSFAIPDHPWIDTTDGEAVRIAMTVVKSGKHEGILAKVVKEVESDDGVTIVDLAISKGFINVDLSVGVDVVSASKLAPNEVTQQVLTEVMETEETVIIPTEQKTFPKQPKEQLAAIRDLLRTNTSDWTVDQIAAQFKNGGKYKNAIAENVERLEWFGILICRETGATKRWQYVEI</sequence>
<evidence type="ECO:0000313" key="2">
    <source>
        <dbReference type="Proteomes" id="UP001517388"/>
    </source>
</evidence>
<accession>A0ACC7S8S3</accession>
<evidence type="ECO:0000313" key="1">
    <source>
        <dbReference type="EMBL" id="MTJ44860.1"/>
    </source>
</evidence>
<name>A0ACC7S8S3_DOLFA</name>
<reference evidence="2" key="1">
    <citation type="journal article" date="2020" name="Toxins">
        <title>Phylogenomic Analysis of Secondary Metabolism in the Toxic Cyanobacterial Genera Anabaena, Dolichospermum and Aphanizomenon.</title>
        <authorList>
            <person name="Oesterholm J."/>
            <person name="Popin R.V."/>
            <person name="Fewer D.P."/>
            <person name="Sivonen K."/>
        </authorList>
    </citation>
    <scope>NUCLEOTIDE SEQUENCE [LARGE SCALE GENOMIC DNA]</scope>
    <source>
        <strain evidence="2">UHCC 0037</strain>
    </source>
</reference>
<organism evidence="1 2">
    <name type="scientific">Dolichospermum flos-aquae UHCC 0037</name>
    <dbReference type="NCBI Taxonomy" id="2590026"/>
    <lineage>
        <taxon>Bacteria</taxon>
        <taxon>Bacillati</taxon>
        <taxon>Cyanobacteriota</taxon>
        <taxon>Cyanophyceae</taxon>
        <taxon>Nostocales</taxon>
        <taxon>Aphanizomenonaceae</taxon>
        <taxon>Dolichospermum</taxon>
    </lineage>
</organism>
<dbReference type="Proteomes" id="UP001517388">
    <property type="component" value="Unassembled WGS sequence"/>
</dbReference>